<dbReference type="InterPro" id="IPR011701">
    <property type="entry name" value="MFS"/>
</dbReference>
<name>A0A7H0IRB9_9ACTN</name>
<accession>A0A7H0IRB9</accession>
<evidence type="ECO:0000256" key="6">
    <source>
        <dbReference type="SAM" id="MobiDB-lite"/>
    </source>
</evidence>
<feature type="transmembrane region" description="Helical" evidence="7">
    <location>
        <begin position="50"/>
        <end position="76"/>
    </location>
</feature>
<feature type="transmembrane region" description="Helical" evidence="7">
    <location>
        <begin position="320"/>
        <end position="339"/>
    </location>
</feature>
<dbReference type="PANTHER" id="PTHR23513">
    <property type="entry name" value="INTEGRAL MEMBRANE EFFLUX PROTEIN-RELATED"/>
    <property type="match status" value="1"/>
</dbReference>
<evidence type="ECO:0000256" key="5">
    <source>
        <dbReference type="ARBA" id="ARBA00023136"/>
    </source>
</evidence>
<evidence type="ECO:0000256" key="3">
    <source>
        <dbReference type="ARBA" id="ARBA00022692"/>
    </source>
</evidence>
<feature type="transmembrane region" description="Helical" evidence="7">
    <location>
        <begin position="410"/>
        <end position="426"/>
    </location>
</feature>
<feature type="transmembrane region" description="Helical" evidence="7">
    <location>
        <begin position="381"/>
        <end position="404"/>
    </location>
</feature>
<evidence type="ECO:0000313" key="9">
    <source>
        <dbReference type="EMBL" id="QNP75335.1"/>
    </source>
</evidence>
<dbReference type="Gene3D" id="1.20.1250.20">
    <property type="entry name" value="MFS general substrate transporter like domains"/>
    <property type="match status" value="1"/>
</dbReference>
<protein>
    <submittedName>
        <fullName evidence="9">MFS transporter</fullName>
    </submittedName>
</protein>
<dbReference type="KEGG" id="sroi:IAG44_41990"/>
<comment type="subcellular location">
    <subcellularLocation>
        <location evidence="1">Cell membrane</location>
        <topology evidence="1">Multi-pass membrane protein</topology>
    </subcellularLocation>
</comment>
<keyword evidence="2" id="KW-1003">Cell membrane</keyword>
<feature type="transmembrane region" description="Helical" evidence="7">
    <location>
        <begin position="255"/>
        <end position="277"/>
    </location>
</feature>
<dbReference type="Pfam" id="PF07690">
    <property type="entry name" value="MFS_1"/>
    <property type="match status" value="1"/>
</dbReference>
<organism evidence="9 10">
    <name type="scientific">Streptomyces roseirectus</name>
    <dbReference type="NCBI Taxonomy" id="2768066"/>
    <lineage>
        <taxon>Bacteria</taxon>
        <taxon>Bacillati</taxon>
        <taxon>Actinomycetota</taxon>
        <taxon>Actinomycetes</taxon>
        <taxon>Kitasatosporales</taxon>
        <taxon>Streptomycetaceae</taxon>
        <taxon>Streptomyces</taxon>
    </lineage>
</organism>
<evidence type="ECO:0000259" key="8">
    <source>
        <dbReference type="PROSITE" id="PS50850"/>
    </source>
</evidence>
<evidence type="ECO:0000256" key="7">
    <source>
        <dbReference type="SAM" id="Phobius"/>
    </source>
</evidence>
<gene>
    <name evidence="9" type="ORF">IAG44_41990</name>
</gene>
<feature type="domain" description="Major facilitator superfamily (MFS) profile" evidence="8">
    <location>
        <begin position="47"/>
        <end position="431"/>
    </location>
</feature>
<dbReference type="CDD" id="cd06173">
    <property type="entry name" value="MFS_MefA_like"/>
    <property type="match status" value="1"/>
</dbReference>
<feature type="transmembrane region" description="Helical" evidence="7">
    <location>
        <begin position="345"/>
        <end position="369"/>
    </location>
</feature>
<dbReference type="AlphaFoldDB" id="A0A7H0IRB9"/>
<dbReference type="EMBL" id="CP060828">
    <property type="protein sequence ID" value="QNP75335.1"/>
    <property type="molecule type" value="Genomic_DNA"/>
</dbReference>
<dbReference type="PANTHER" id="PTHR23513:SF6">
    <property type="entry name" value="MAJOR FACILITATOR SUPERFAMILY ASSOCIATED DOMAIN-CONTAINING PROTEIN"/>
    <property type="match status" value="1"/>
</dbReference>
<feature type="transmembrane region" description="Helical" evidence="7">
    <location>
        <begin position="112"/>
        <end position="134"/>
    </location>
</feature>
<keyword evidence="10" id="KW-1185">Reference proteome</keyword>
<dbReference type="Proteomes" id="UP000516052">
    <property type="component" value="Chromosome"/>
</dbReference>
<sequence>MEITFRPAHSIAERRAGRYAERSPWGGSAVRAQGELSPLSWFIRRRDFRLFWTAGAIDGLGSHASVLVLPLVLLGAGYPPGLVGMLASTAMVSGLVASPFAGVLADRLPRKPLMICSALVSSAAMATVCAAVAWGETVFAHLLAAAVTEQVASACYTAAAHGTIRRLVPPADYPRAIGSLQARDQATQIAGPALGGVLYQTARWVPFLADALSFLLSAVHVRAMRADLTPERDGPPASFTADLARGVRFVWTDGFLRFVMLWTAGLNAVLGALYYHAVFSAQARGASASSIGLILTVSGVGGLAGALAAPWLVRRLPGALVVTAASWAMVPMAAGLAFTTTTWGYGLLLATVTCAAPSVVIVLHARAVLVVPDALQARVGTVLGTAGEGLAALAPLAAGVLVSAYGGRTVGLGCAGALSLLALYATRGATHLRGDGPDGTPEAPRLSAPEGSAR</sequence>
<keyword evidence="3 7" id="KW-0812">Transmembrane</keyword>
<keyword evidence="4 7" id="KW-1133">Transmembrane helix</keyword>
<feature type="transmembrane region" description="Helical" evidence="7">
    <location>
        <begin position="289"/>
        <end position="313"/>
    </location>
</feature>
<keyword evidence="5 7" id="KW-0472">Membrane</keyword>
<evidence type="ECO:0000256" key="2">
    <source>
        <dbReference type="ARBA" id="ARBA00022475"/>
    </source>
</evidence>
<evidence type="ECO:0000313" key="10">
    <source>
        <dbReference type="Proteomes" id="UP000516052"/>
    </source>
</evidence>
<dbReference type="InterPro" id="IPR036259">
    <property type="entry name" value="MFS_trans_sf"/>
</dbReference>
<reference evidence="9 10" key="1">
    <citation type="submission" date="2020-08" db="EMBL/GenBank/DDBJ databases">
        <title>A novel species.</title>
        <authorList>
            <person name="Gao J."/>
        </authorList>
    </citation>
    <scope>NUCLEOTIDE SEQUENCE [LARGE SCALE GENOMIC DNA]</scope>
    <source>
        <strain evidence="9 10">CRXT-G-22</strain>
    </source>
</reference>
<dbReference type="PROSITE" id="PS50850">
    <property type="entry name" value="MFS"/>
    <property type="match status" value="1"/>
</dbReference>
<dbReference type="GO" id="GO:0022857">
    <property type="term" value="F:transmembrane transporter activity"/>
    <property type="evidence" value="ECO:0007669"/>
    <property type="project" value="InterPro"/>
</dbReference>
<feature type="transmembrane region" description="Helical" evidence="7">
    <location>
        <begin position="82"/>
        <end position="105"/>
    </location>
</feature>
<dbReference type="SUPFAM" id="SSF103473">
    <property type="entry name" value="MFS general substrate transporter"/>
    <property type="match status" value="1"/>
</dbReference>
<evidence type="ECO:0000256" key="4">
    <source>
        <dbReference type="ARBA" id="ARBA00022989"/>
    </source>
</evidence>
<dbReference type="GO" id="GO:0005886">
    <property type="term" value="C:plasma membrane"/>
    <property type="evidence" value="ECO:0007669"/>
    <property type="project" value="UniProtKB-SubCell"/>
</dbReference>
<proteinExistence type="predicted"/>
<feature type="region of interest" description="Disordered" evidence="6">
    <location>
        <begin position="433"/>
        <end position="454"/>
    </location>
</feature>
<dbReference type="InterPro" id="IPR020846">
    <property type="entry name" value="MFS_dom"/>
</dbReference>
<evidence type="ECO:0000256" key="1">
    <source>
        <dbReference type="ARBA" id="ARBA00004651"/>
    </source>
</evidence>